<reference evidence="1 2" key="1">
    <citation type="submission" date="2019-03" db="EMBL/GenBank/DDBJ databases">
        <title>Genomic Encyclopedia of Type Strains, Phase IV (KMG-IV): sequencing the most valuable type-strain genomes for metagenomic binning, comparative biology and taxonomic classification.</title>
        <authorList>
            <person name="Goeker M."/>
        </authorList>
    </citation>
    <scope>NUCLEOTIDE SEQUENCE [LARGE SCALE GENOMIC DNA]</scope>
    <source>
        <strain evidence="1 2">DSM 100059</strain>
    </source>
</reference>
<sequence length="213" mass="24538">MQVQTIHTYPFVELDERAQKRAIKDHTYCSVCYEWWTFQYSQFKDLADSVGVTVDLQRTYGGGYGSQSGGSSYTATVDVLAMIQGVQDRAWEAWADSVALDFPAMKVDRRVIRLIQSSRITVSANVSPSHRNSAITIYINCVYGYNLCPEYGNIDAVLCNLVDQIEEVCRELNHYLYWSLEQEYEYLISEDSVRDTLMSDDMLFLEDGREFLY</sequence>
<evidence type="ECO:0000313" key="2">
    <source>
        <dbReference type="Proteomes" id="UP000294498"/>
    </source>
</evidence>
<protein>
    <submittedName>
        <fullName evidence="1">Uncharacterized protein</fullName>
    </submittedName>
</protein>
<dbReference type="RefSeq" id="WP_133998823.1">
    <property type="nucleotide sequence ID" value="NZ_SODV01000002.1"/>
</dbReference>
<organism evidence="1 2">
    <name type="scientific">Dinghuibacter silviterrae</name>
    <dbReference type="NCBI Taxonomy" id="1539049"/>
    <lineage>
        <taxon>Bacteria</taxon>
        <taxon>Pseudomonadati</taxon>
        <taxon>Bacteroidota</taxon>
        <taxon>Chitinophagia</taxon>
        <taxon>Chitinophagales</taxon>
        <taxon>Chitinophagaceae</taxon>
        <taxon>Dinghuibacter</taxon>
    </lineage>
</organism>
<dbReference type="AlphaFoldDB" id="A0A4R8DIY2"/>
<comment type="caution">
    <text evidence="1">The sequence shown here is derived from an EMBL/GenBank/DDBJ whole genome shotgun (WGS) entry which is preliminary data.</text>
</comment>
<dbReference type="EMBL" id="SODV01000002">
    <property type="protein sequence ID" value="TDW97136.1"/>
    <property type="molecule type" value="Genomic_DNA"/>
</dbReference>
<proteinExistence type="predicted"/>
<name>A0A4R8DIY2_9BACT</name>
<keyword evidence="2" id="KW-1185">Reference proteome</keyword>
<accession>A0A4R8DIY2</accession>
<gene>
    <name evidence="1" type="ORF">EDB95_4977</name>
</gene>
<evidence type="ECO:0000313" key="1">
    <source>
        <dbReference type="EMBL" id="TDW97136.1"/>
    </source>
</evidence>
<dbReference type="Proteomes" id="UP000294498">
    <property type="component" value="Unassembled WGS sequence"/>
</dbReference>
<dbReference type="OrthoDB" id="791062at2"/>